<sequence length="55" mass="6742">MNMNREIVITSWLFFAFWARFCTNQTQIDFLKKVIDYITQNGYIHNIRKLVNWAK</sequence>
<gene>
    <name evidence="1" type="ORF">SBF1_1950008</name>
</gene>
<name>A0A2U3KGI3_9FIRM</name>
<evidence type="ECO:0000313" key="1">
    <source>
        <dbReference type="EMBL" id="SPF38746.1"/>
    </source>
</evidence>
<reference evidence="2" key="1">
    <citation type="submission" date="2018-02" db="EMBL/GenBank/DDBJ databases">
        <authorList>
            <person name="Hausmann B."/>
        </authorList>
    </citation>
    <scope>NUCLEOTIDE SEQUENCE [LARGE SCALE GENOMIC DNA]</scope>
    <source>
        <strain evidence="2">Peat soil MAG SbF1</strain>
    </source>
</reference>
<dbReference type="AlphaFoldDB" id="A0A2U3KGI3"/>
<dbReference type="Proteomes" id="UP000238916">
    <property type="component" value="Unassembled WGS sequence"/>
</dbReference>
<organism evidence="1 2">
    <name type="scientific">Candidatus Desulfosporosinus infrequens</name>
    <dbReference type="NCBI Taxonomy" id="2043169"/>
    <lineage>
        <taxon>Bacteria</taxon>
        <taxon>Bacillati</taxon>
        <taxon>Bacillota</taxon>
        <taxon>Clostridia</taxon>
        <taxon>Eubacteriales</taxon>
        <taxon>Desulfitobacteriaceae</taxon>
        <taxon>Desulfosporosinus</taxon>
    </lineage>
</organism>
<evidence type="ECO:0000313" key="2">
    <source>
        <dbReference type="Proteomes" id="UP000238916"/>
    </source>
</evidence>
<proteinExistence type="predicted"/>
<protein>
    <submittedName>
        <fullName evidence="1">Uncharacterized protein</fullName>
    </submittedName>
</protein>
<accession>A0A2U3KGI3</accession>
<dbReference type="EMBL" id="OMOF01000107">
    <property type="protein sequence ID" value="SPF38746.1"/>
    <property type="molecule type" value="Genomic_DNA"/>
</dbReference>